<dbReference type="CDD" id="cd04496">
    <property type="entry name" value="SSB_OBF"/>
    <property type="match status" value="1"/>
</dbReference>
<keyword evidence="1 2" id="KW-0238">DNA-binding</keyword>
<protein>
    <recommendedName>
        <fullName evidence="2 3">Single-stranded DNA-binding protein</fullName>
        <shortName evidence="2">SSB</shortName>
    </recommendedName>
</protein>
<dbReference type="PATRIC" id="fig|1618756.3.peg.674"/>
<dbReference type="AlphaFoldDB" id="A0A0G1CBN5"/>
<comment type="caution">
    <text evidence="2">Lacks conserved residue(s) required for the propagation of feature annotation.</text>
</comment>
<comment type="caution">
    <text evidence="5">The sequence shown here is derived from an EMBL/GenBank/DDBJ whole genome shotgun (WGS) entry which is preliminary data.</text>
</comment>
<proteinExistence type="inferred from homology"/>
<dbReference type="EMBL" id="LCDG01000012">
    <property type="protein sequence ID" value="KKS47058.1"/>
    <property type="molecule type" value="Genomic_DNA"/>
</dbReference>
<gene>
    <name evidence="5" type="ORF">UV12_C0012G0011</name>
</gene>
<reference evidence="5 6" key="1">
    <citation type="journal article" date="2015" name="Nature">
        <title>rRNA introns, odd ribosomes, and small enigmatic genomes across a large radiation of phyla.</title>
        <authorList>
            <person name="Brown C.T."/>
            <person name="Hug L.A."/>
            <person name="Thomas B.C."/>
            <person name="Sharon I."/>
            <person name="Castelle C.J."/>
            <person name="Singh A."/>
            <person name="Wilkins M.J."/>
            <person name="Williams K.H."/>
            <person name="Banfield J.F."/>
        </authorList>
    </citation>
    <scope>NUCLEOTIDE SEQUENCE [LARGE SCALE GENOMIC DNA]</scope>
</reference>
<dbReference type="Proteomes" id="UP000034704">
    <property type="component" value="Unassembled WGS sequence"/>
</dbReference>
<dbReference type="NCBIfam" id="TIGR00621">
    <property type="entry name" value="ssb"/>
    <property type="match status" value="1"/>
</dbReference>
<dbReference type="PROSITE" id="PS50935">
    <property type="entry name" value="SSB"/>
    <property type="match status" value="1"/>
</dbReference>
<dbReference type="PANTHER" id="PTHR10302">
    <property type="entry name" value="SINGLE-STRANDED DNA-BINDING PROTEIN"/>
    <property type="match status" value="1"/>
</dbReference>
<sequence>MYINKAMVYGNLTRDPEMKALPSGQQVTSFSLATNRVWKDKSGVKQESVDYHNIVMFAKLAELAAQYLKKGSAVFIEGRMQTRSWDDPTGKKYRTEIVADTMQFGPRASGATASGGYTQATSSAKSSTPAGRHKPRRHTLLTFISGTLHCCPFRFFPRSITIQLGQNTHGRLGLRSLLNVIS</sequence>
<evidence type="ECO:0000256" key="2">
    <source>
        <dbReference type="HAMAP-Rule" id="MF_00984"/>
    </source>
</evidence>
<comment type="subunit">
    <text evidence="2">Homotetramer.</text>
</comment>
<organism evidence="5 6">
    <name type="scientific">Candidatus Nomurabacteria bacterium GW2011_GWC2_42_20</name>
    <dbReference type="NCBI Taxonomy" id="1618756"/>
    <lineage>
        <taxon>Bacteria</taxon>
        <taxon>Candidatus Nomuraibacteriota</taxon>
    </lineage>
</organism>
<feature type="compositionally biased region" description="Polar residues" evidence="4">
    <location>
        <begin position="111"/>
        <end position="129"/>
    </location>
</feature>
<evidence type="ECO:0000313" key="5">
    <source>
        <dbReference type="EMBL" id="KKS47058.1"/>
    </source>
</evidence>
<evidence type="ECO:0000256" key="3">
    <source>
        <dbReference type="RuleBase" id="RU000524"/>
    </source>
</evidence>
<dbReference type="Pfam" id="PF00436">
    <property type="entry name" value="SSB"/>
    <property type="match status" value="1"/>
</dbReference>
<dbReference type="GO" id="GO:0009295">
    <property type="term" value="C:nucleoid"/>
    <property type="evidence" value="ECO:0007669"/>
    <property type="project" value="TreeGrafter"/>
</dbReference>
<dbReference type="STRING" id="1618756.UV12_C0012G0011"/>
<feature type="region of interest" description="Disordered" evidence="4">
    <location>
        <begin position="109"/>
        <end position="134"/>
    </location>
</feature>
<evidence type="ECO:0000256" key="1">
    <source>
        <dbReference type="ARBA" id="ARBA00023125"/>
    </source>
</evidence>
<dbReference type="HAMAP" id="MF_00984">
    <property type="entry name" value="SSB"/>
    <property type="match status" value="1"/>
</dbReference>
<dbReference type="PANTHER" id="PTHR10302:SF27">
    <property type="entry name" value="SINGLE-STRANDED DNA-BINDING PROTEIN"/>
    <property type="match status" value="1"/>
</dbReference>
<dbReference type="InterPro" id="IPR011344">
    <property type="entry name" value="ssDNA-bd"/>
</dbReference>
<dbReference type="InterPro" id="IPR012340">
    <property type="entry name" value="NA-bd_OB-fold"/>
</dbReference>
<evidence type="ECO:0000313" key="6">
    <source>
        <dbReference type="Proteomes" id="UP000034704"/>
    </source>
</evidence>
<dbReference type="Gene3D" id="2.40.50.140">
    <property type="entry name" value="Nucleic acid-binding proteins"/>
    <property type="match status" value="1"/>
</dbReference>
<dbReference type="InterPro" id="IPR000424">
    <property type="entry name" value="Primosome_PriB/ssb"/>
</dbReference>
<dbReference type="GO" id="GO:0003697">
    <property type="term" value="F:single-stranded DNA binding"/>
    <property type="evidence" value="ECO:0007669"/>
    <property type="project" value="UniProtKB-UniRule"/>
</dbReference>
<dbReference type="SUPFAM" id="SSF50249">
    <property type="entry name" value="Nucleic acid-binding proteins"/>
    <property type="match status" value="1"/>
</dbReference>
<evidence type="ECO:0000256" key="4">
    <source>
        <dbReference type="SAM" id="MobiDB-lite"/>
    </source>
</evidence>
<accession>A0A0G1CBN5</accession>
<dbReference type="GO" id="GO:0006260">
    <property type="term" value="P:DNA replication"/>
    <property type="evidence" value="ECO:0007669"/>
    <property type="project" value="InterPro"/>
</dbReference>
<name>A0A0G1CBN5_9BACT</name>